<keyword evidence="2" id="KW-0547">Nucleotide-binding</keyword>
<dbReference type="Gene3D" id="3.40.50.300">
    <property type="entry name" value="P-loop containing nucleotide triphosphate hydrolases"/>
    <property type="match status" value="1"/>
</dbReference>
<dbReference type="Pfam" id="PF00931">
    <property type="entry name" value="NB-ARC"/>
    <property type="match status" value="1"/>
</dbReference>
<evidence type="ECO:0000259" key="1">
    <source>
        <dbReference type="Pfam" id="PF00931"/>
    </source>
</evidence>
<dbReference type="InterPro" id="IPR011990">
    <property type="entry name" value="TPR-like_helical_dom_sf"/>
</dbReference>
<dbReference type="InterPro" id="IPR027417">
    <property type="entry name" value="P-loop_NTPase"/>
</dbReference>
<dbReference type="AlphaFoldDB" id="A0A919L2U3"/>
<dbReference type="InterPro" id="IPR002182">
    <property type="entry name" value="NB-ARC"/>
</dbReference>
<reference evidence="2" key="2">
    <citation type="submission" date="2020-09" db="EMBL/GenBank/DDBJ databases">
        <authorList>
            <person name="Sun Q."/>
            <person name="Ohkuma M."/>
        </authorList>
    </citation>
    <scope>NUCLEOTIDE SEQUENCE</scope>
    <source>
        <strain evidence="2">JCM 5069</strain>
    </source>
</reference>
<dbReference type="SUPFAM" id="SSF48452">
    <property type="entry name" value="TPR-like"/>
    <property type="match status" value="2"/>
</dbReference>
<evidence type="ECO:0000313" key="2">
    <source>
        <dbReference type="EMBL" id="GHH81837.1"/>
    </source>
</evidence>
<sequence length="1033" mass="113023">MTSGQVDSAHVTVVFAGQSESWAKWIDHQVRRAGRPSTLVRWNPLRRPAGTDGLTDLLAAPGRLLLVIDDWYDQLSTPRFQTWARILRDVLPQYRDRIAAVSVTTRPMPDEVIALAPVGLRGLGPDAARARVLECAGIPAPDTLVSLSRGPRFPDDPLAVWEAPRRNRRFVGRTELLEEVYGKLSAPGDAVALYGPGGIGKTQLALEYVHRFSGEYDIVWWVAAAGRVAAAREHFARIAPGLGLDEHGRLETTIKAVKRELNQTSRPWLLVFDGAGSPERLQDLIPGGRGHVLITTQNTEWAAYAEPIAVPAFQREESVTFVSRRTRRLTDEQADRLAAAVEDMPLLLDQTSAWLDLNPTASVNGYIGDIRHGNPGQFEVVPSPNYPQSFQVAWAKLLNTLRENSVAAWRLLNLLAHFSPDLVPVRLLATARPGDLPPDLQELVSEPSSWNSALRRLSQITSMRVEYEQGPRMDIQTVGTLRMHRLFHEYVRSVQSPQDARVYSAIARKVLVSADPRDPASPANWARYAELIPHLEPSGALTADDPTVRDLVLTCIEYQRMRGEHEDGLWLSRQAVDHWRTASGYTDRAVLVAVHQLAGMLRRLGRYTEAEALGRDTLNRLQEAARVPASGGRPGGTPSDGTRFVLTDGTPPNGTPVPGTVGGAPGTVATHGVRPIELIRAEDSLAGTLMALGRFDEARTLFERAAARATETLGGENVPRTLSIRTNLAIAVGLQGRYAESLALHRRILEARVDLLGGKNALTLNSALCTARMLRLLGRYREALAEQEHNSRLFGQVLDRQHGDTLASEHNLAQCARRVGDLQFAQAMLRSVREKLLARRGTSDPQALMVSCDYAMLQRDLGRLGEARELAETTADRYAALLGPLHPYTVGARDNVSVLMGDMGETAGALKLSEHTTRGMEQAVGRDHPWAIGCALNRAAALAAAGDTEAAAELGRDALARSAGTLGEPHVLTTVLKAGLALDLSSLGRQDEAEGLNREAVGRLVHLLGPSHPLTRHVGEHRRPFWDFEPQPI</sequence>
<dbReference type="PANTHER" id="PTHR46082">
    <property type="entry name" value="ATP/GTP-BINDING PROTEIN-RELATED"/>
    <property type="match status" value="1"/>
</dbReference>
<dbReference type="Pfam" id="PF13374">
    <property type="entry name" value="TPR_10"/>
    <property type="match status" value="4"/>
</dbReference>
<dbReference type="GO" id="GO:0043531">
    <property type="term" value="F:ADP binding"/>
    <property type="evidence" value="ECO:0007669"/>
    <property type="project" value="InterPro"/>
</dbReference>
<dbReference type="Proteomes" id="UP000603708">
    <property type="component" value="Unassembled WGS sequence"/>
</dbReference>
<name>A0A919L2U3_9ACTN</name>
<dbReference type="RefSeq" id="WP_189933931.1">
    <property type="nucleotide sequence ID" value="NZ_BNCD01000011.1"/>
</dbReference>
<organism evidence="2 3">
    <name type="scientific">Streptomyces sulfonofaciens</name>
    <dbReference type="NCBI Taxonomy" id="68272"/>
    <lineage>
        <taxon>Bacteria</taxon>
        <taxon>Bacillati</taxon>
        <taxon>Actinomycetota</taxon>
        <taxon>Actinomycetes</taxon>
        <taxon>Kitasatosporales</taxon>
        <taxon>Streptomycetaceae</taxon>
        <taxon>Streptomyces</taxon>
    </lineage>
</organism>
<feature type="domain" description="NB-ARC" evidence="1">
    <location>
        <begin position="175"/>
        <end position="322"/>
    </location>
</feature>
<keyword evidence="3" id="KW-1185">Reference proteome</keyword>
<dbReference type="PANTHER" id="PTHR46082:SF6">
    <property type="entry name" value="AAA+ ATPASE DOMAIN-CONTAINING PROTEIN-RELATED"/>
    <property type="match status" value="1"/>
</dbReference>
<reference evidence="2" key="1">
    <citation type="journal article" date="2014" name="Int. J. Syst. Evol. Microbiol.">
        <title>Complete genome sequence of Corynebacterium casei LMG S-19264T (=DSM 44701T), isolated from a smear-ripened cheese.</title>
        <authorList>
            <consortium name="US DOE Joint Genome Institute (JGI-PGF)"/>
            <person name="Walter F."/>
            <person name="Albersmeier A."/>
            <person name="Kalinowski J."/>
            <person name="Ruckert C."/>
        </authorList>
    </citation>
    <scope>NUCLEOTIDE SEQUENCE</scope>
    <source>
        <strain evidence="2">JCM 5069</strain>
    </source>
</reference>
<dbReference type="SUPFAM" id="SSF52540">
    <property type="entry name" value="P-loop containing nucleoside triphosphate hydrolases"/>
    <property type="match status" value="1"/>
</dbReference>
<keyword evidence="2" id="KW-0067">ATP-binding</keyword>
<protein>
    <submittedName>
        <fullName evidence="2">ATP-binding protein</fullName>
    </submittedName>
</protein>
<gene>
    <name evidence="2" type="ORF">GCM10018793_40180</name>
</gene>
<dbReference type="EMBL" id="BNCD01000011">
    <property type="protein sequence ID" value="GHH81837.1"/>
    <property type="molecule type" value="Genomic_DNA"/>
</dbReference>
<proteinExistence type="predicted"/>
<dbReference type="InterPro" id="IPR053137">
    <property type="entry name" value="NLR-like"/>
</dbReference>
<comment type="caution">
    <text evidence="2">The sequence shown here is derived from an EMBL/GenBank/DDBJ whole genome shotgun (WGS) entry which is preliminary data.</text>
</comment>
<dbReference type="Pfam" id="PF13424">
    <property type="entry name" value="TPR_12"/>
    <property type="match status" value="2"/>
</dbReference>
<evidence type="ECO:0000313" key="3">
    <source>
        <dbReference type="Proteomes" id="UP000603708"/>
    </source>
</evidence>
<dbReference type="NCBIfam" id="NF040586">
    <property type="entry name" value="FxSxx_TPR"/>
    <property type="match status" value="1"/>
</dbReference>
<accession>A0A919L2U3</accession>
<dbReference type="Gene3D" id="1.25.40.10">
    <property type="entry name" value="Tetratricopeptide repeat domain"/>
    <property type="match status" value="3"/>
</dbReference>
<dbReference type="GO" id="GO:0005524">
    <property type="term" value="F:ATP binding"/>
    <property type="evidence" value="ECO:0007669"/>
    <property type="project" value="UniProtKB-KW"/>
</dbReference>